<name>A0A8J2P5T8_9HEXA</name>
<dbReference type="EMBL" id="CAJVCH010123098">
    <property type="protein sequence ID" value="CAG7725510.1"/>
    <property type="molecule type" value="Genomic_DNA"/>
</dbReference>
<evidence type="ECO:0000313" key="3">
    <source>
        <dbReference type="Proteomes" id="UP000708208"/>
    </source>
</evidence>
<feature type="coiled-coil region" evidence="1">
    <location>
        <begin position="45"/>
        <end position="72"/>
    </location>
</feature>
<dbReference type="Proteomes" id="UP000708208">
    <property type="component" value="Unassembled WGS sequence"/>
</dbReference>
<keyword evidence="3" id="KW-1185">Reference proteome</keyword>
<proteinExistence type="predicted"/>
<organism evidence="2 3">
    <name type="scientific">Allacma fusca</name>
    <dbReference type="NCBI Taxonomy" id="39272"/>
    <lineage>
        <taxon>Eukaryota</taxon>
        <taxon>Metazoa</taxon>
        <taxon>Ecdysozoa</taxon>
        <taxon>Arthropoda</taxon>
        <taxon>Hexapoda</taxon>
        <taxon>Collembola</taxon>
        <taxon>Symphypleona</taxon>
        <taxon>Sminthuridae</taxon>
        <taxon>Allacma</taxon>
    </lineage>
</organism>
<dbReference type="AlphaFoldDB" id="A0A8J2P5T8"/>
<comment type="caution">
    <text evidence="2">The sequence shown here is derived from an EMBL/GenBank/DDBJ whole genome shotgun (WGS) entry which is preliminary data.</text>
</comment>
<accession>A0A8J2P5T8</accession>
<sequence length="227" mass="25162">MFQNQQSFQFEGGNGQTVTLGPIMTAEDVEKVLVEKMNFFLVPSINALISRVEELTEEIRCVREDLKIYTGTFGTSVSDQQSTLENKVETFGGNLKTFLEKLNVLHHTSNDSLGRSISGNEATSRDPYVTVKIGDHEYPYFMSVGVWRQIAGSSITRTIVRGVLESLHSVKQMREFTLSGKGSSKSSKENTGGVMMTLFENTRKPVPPETVAIAIGVVCKLKDSELR</sequence>
<gene>
    <name evidence="2" type="ORF">AFUS01_LOCUS14465</name>
</gene>
<keyword evidence="1" id="KW-0175">Coiled coil</keyword>
<protein>
    <submittedName>
        <fullName evidence="2">Uncharacterized protein</fullName>
    </submittedName>
</protein>
<evidence type="ECO:0000256" key="1">
    <source>
        <dbReference type="SAM" id="Coils"/>
    </source>
</evidence>
<feature type="non-terminal residue" evidence="2">
    <location>
        <position position="1"/>
    </location>
</feature>
<reference evidence="2" key="1">
    <citation type="submission" date="2021-06" db="EMBL/GenBank/DDBJ databases">
        <authorList>
            <person name="Hodson N. C."/>
            <person name="Mongue J. A."/>
            <person name="Jaron S. K."/>
        </authorList>
    </citation>
    <scope>NUCLEOTIDE SEQUENCE</scope>
</reference>
<evidence type="ECO:0000313" key="2">
    <source>
        <dbReference type="EMBL" id="CAG7725510.1"/>
    </source>
</evidence>